<dbReference type="EMBL" id="FOTW01000025">
    <property type="protein sequence ID" value="SFM61300.1"/>
    <property type="molecule type" value="Genomic_DNA"/>
</dbReference>
<protein>
    <submittedName>
        <fullName evidence="1">Uncharacterized protein</fullName>
    </submittedName>
</protein>
<sequence length="63" mass="7120">MEIDTDVKVLAPIRNPANKKQSFDVLEVWGTIYKGQYRMHLIYAQLGGSCVLMGQEILEHASL</sequence>
<evidence type="ECO:0000313" key="2">
    <source>
        <dbReference type="Proteomes" id="UP000199470"/>
    </source>
</evidence>
<keyword evidence="2" id="KW-1185">Reference proteome</keyword>
<proteinExistence type="predicted"/>
<evidence type="ECO:0000313" key="1">
    <source>
        <dbReference type="EMBL" id="SFM61300.1"/>
    </source>
</evidence>
<dbReference type="AlphaFoldDB" id="A0A1I4SAH7"/>
<accession>A0A1I4SAH7</accession>
<reference evidence="1 2" key="1">
    <citation type="submission" date="2016-10" db="EMBL/GenBank/DDBJ databases">
        <authorList>
            <person name="de Groot N.N."/>
        </authorList>
    </citation>
    <scope>NUCLEOTIDE SEQUENCE [LARGE SCALE GENOMIC DNA]</scope>
    <source>
        <strain evidence="1 2">ATCC 43154</strain>
    </source>
</reference>
<dbReference type="RefSeq" id="WP_245774407.1">
    <property type="nucleotide sequence ID" value="NZ_FOTW01000025.1"/>
</dbReference>
<dbReference type="Proteomes" id="UP000199470">
    <property type="component" value="Unassembled WGS sequence"/>
</dbReference>
<name>A0A1I4SAH7_9BURK</name>
<organism evidence="1 2">
    <name type="scientific">Rugamonas rubra</name>
    <dbReference type="NCBI Taxonomy" id="758825"/>
    <lineage>
        <taxon>Bacteria</taxon>
        <taxon>Pseudomonadati</taxon>
        <taxon>Pseudomonadota</taxon>
        <taxon>Betaproteobacteria</taxon>
        <taxon>Burkholderiales</taxon>
        <taxon>Oxalobacteraceae</taxon>
        <taxon>Telluria group</taxon>
        <taxon>Rugamonas</taxon>
    </lineage>
</organism>
<dbReference type="STRING" id="758825.SAMN02982985_04701"/>
<gene>
    <name evidence="1" type="ORF">SAMN02982985_04701</name>
</gene>